<evidence type="ECO:0000256" key="9">
    <source>
        <dbReference type="ARBA" id="ARBA00023163"/>
    </source>
</evidence>
<evidence type="ECO:0000256" key="1">
    <source>
        <dbReference type="ARBA" id="ARBA00004123"/>
    </source>
</evidence>
<dbReference type="PANTHER" id="PTHR45925:SF3">
    <property type="entry name" value="ZINC FINGER PROTEIN 516"/>
    <property type="match status" value="1"/>
</dbReference>
<dbReference type="InterPro" id="IPR013087">
    <property type="entry name" value="Znf_C2H2_type"/>
</dbReference>
<name>L5KKQ5_PTEAL</name>
<feature type="compositionally biased region" description="Basic and acidic residues" evidence="12">
    <location>
        <begin position="532"/>
        <end position="546"/>
    </location>
</feature>
<feature type="compositionally biased region" description="Basic and acidic residues" evidence="12">
    <location>
        <begin position="564"/>
        <end position="577"/>
    </location>
</feature>
<dbReference type="InParanoid" id="L5KKQ5"/>
<dbReference type="STRING" id="9402.L5KKQ5"/>
<keyword evidence="3" id="KW-0479">Metal-binding</keyword>
<dbReference type="Proteomes" id="UP000010552">
    <property type="component" value="Unassembled WGS sequence"/>
</dbReference>
<dbReference type="PROSITE" id="PS50157">
    <property type="entry name" value="ZINC_FINGER_C2H2_2"/>
    <property type="match status" value="1"/>
</dbReference>
<dbReference type="GO" id="GO:0005634">
    <property type="term" value="C:nucleus"/>
    <property type="evidence" value="ECO:0007669"/>
    <property type="project" value="UniProtKB-SubCell"/>
</dbReference>
<evidence type="ECO:0000256" key="7">
    <source>
        <dbReference type="ARBA" id="ARBA00023015"/>
    </source>
</evidence>
<feature type="compositionally biased region" description="Basic and acidic residues" evidence="12">
    <location>
        <begin position="103"/>
        <end position="112"/>
    </location>
</feature>
<dbReference type="PANTHER" id="PTHR45925">
    <property type="entry name" value="ZINC FINGER PROTEIN"/>
    <property type="match status" value="1"/>
</dbReference>
<organism evidence="14 15">
    <name type="scientific">Pteropus alecto</name>
    <name type="common">Black flying fox</name>
    <dbReference type="NCBI Taxonomy" id="9402"/>
    <lineage>
        <taxon>Eukaryota</taxon>
        <taxon>Metazoa</taxon>
        <taxon>Chordata</taxon>
        <taxon>Craniata</taxon>
        <taxon>Vertebrata</taxon>
        <taxon>Euteleostomi</taxon>
        <taxon>Mammalia</taxon>
        <taxon>Eutheria</taxon>
        <taxon>Laurasiatheria</taxon>
        <taxon>Chiroptera</taxon>
        <taxon>Yinpterochiroptera</taxon>
        <taxon>Pteropodoidea</taxon>
        <taxon>Pteropodidae</taxon>
        <taxon>Pteropodinae</taxon>
        <taxon>Pteropus</taxon>
    </lineage>
</organism>
<feature type="compositionally biased region" description="Low complexity" evidence="12">
    <location>
        <begin position="252"/>
        <end position="268"/>
    </location>
</feature>
<dbReference type="SUPFAM" id="SSF57667">
    <property type="entry name" value="beta-beta-alpha zinc fingers"/>
    <property type="match status" value="1"/>
</dbReference>
<dbReference type="PROSITE" id="PS00028">
    <property type="entry name" value="ZINC_FINGER_C2H2_1"/>
    <property type="match status" value="1"/>
</dbReference>
<comment type="similarity">
    <text evidence="2">Belongs to the krueppel C2H2-type zinc-finger protein family.</text>
</comment>
<keyword evidence="8" id="KW-0238">DNA-binding</keyword>
<dbReference type="Pfam" id="PF00096">
    <property type="entry name" value="zf-C2H2"/>
    <property type="match status" value="1"/>
</dbReference>
<evidence type="ECO:0000256" key="4">
    <source>
        <dbReference type="ARBA" id="ARBA00022737"/>
    </source>
</evidence>
<accession>L5KKQ5</accession>
<gene>
    <name evidence="14" type="ORF">PAL_GLEAN10017212</name>
</gene>
<keyword evidence="6" id="KW-0862">Zinc</keyword>
<comment type="subcellular location">
    <subcellularLocation>
        <location evidence="1">Nucleus</location>
    </subcellularLocation>
</comment>
<keyword evidence="10" id="KW-0539">Nucleus</keyword>
<keyword evidence="7" id="KW-0805">Transcription regulation</keyword>
<feature type="compositionally biased region" description="Basic and acidic residues" evidence="12">
    <location>
        <begin position="123"/>
        <end position="133"/>
    </location>
</feature>
<keyword evidence="15" id="KW-1185">Reference proteome</keyword>
<feature type="region of interest" description="Disordered" evidence="12">
    <location>
        <begin position="409"/>
        <end position="438"/>
    </location>
</feature>
<evidence type="ECO:0000259" key="13">
    <source>
        <dbReference type="PROSITE" id="PS50157"/>
    </source>
</evidence>
<dbReference type="InterPro" id="IPR036236">
    <property type="entry name" value="Znf_C2H2_sf"/>
</dbReference>
<keyword evidence="9" id="KW-0804">Transcription</keyword>
<evidence type="ECO:0000256" key="3">
    <source>
        <dbReference type="ARBA" id="ARBA00022723"/>
    </source>
</evidence>
<evidence type="ECO:0000256" key="2">
    <source>
        <dbReference type="ARBA" id="ARBA00006991"/>
    </source>
</evidence>
<evidence type="ECO:0000256" key="6">
    <source>
        <dbReference type="ARBA" id="ARBA00022833"/>
    </source>
</evidence>
<dbReference type="eggNOG" id="KOG1721">
    <property type="taxonomic scope" value="Eukaryota"/>
</dbReference>
<keyword evidence="4" id="KW-0677">Repeat</keyword>
<dbReference type="GO" id="GO:0000978">
    <property type="term" value="F:RNA polymerase II cis-regulatory region sequence-specific DNA binding"/>
    <property type="evidence" value="ECO:0007669"/>
    <property type="project" value="TreeGrafter"/>
</dbReference>
<feature type="region of interest" description="Disordered" evidence="12">
    <location>
        <begin position="248"/>
        <end position="381"/>
    </location>
</feature>
<dbReference type="SMART" id="SM00355">
    <property type="entry name" value="ZnF_C2H2"/>
    <property type="match status" value="2"/>
</dbReference>
<proteinExistence type="inferred from homology"/>
<reference evidence="15" key="1">
    <citation type="journal article" date="2013" name="Science">
        <title>Comparative analysis of bat genomes provides insight into the evolution of flight and immunity.</title>
        <authorList>
            <person name="Zhang G."/>
            <person name="Cowled C."/>
            <person name="Shi Z."/>
            <person name="Huang Z."/>
            <person name="Bishop-Lilly K.A."/>
            <person name="Fang X."/>
            <person name="Wynne J.W."/>
            <person name="Xiong Z."/>
            <person name="Baker M.L."/>
            <person name="Zhao W."/>
            <person name="Tachedjian M."/>
            <person name="Zhu Y."/>
            <person name="Zhou P."/>
            <person name="Jiang X."/>
            <person name="Ng J."/>
            <person name="Yang L."/>
            <person name="Wu L."/>
            <person name="Xiao J."/>
            <person name="Feng Y."/>
            <person name="Chen Y."/>
            <person name="Sun X."/>
            <person name="Zhang Y."/>
            <person name="Marsh G.A."/>
            <person name="Crameri G."/>
            <person name="Broder C.C."/>
            <person name="Frey K.G."/>
            <person name="Wang L.F."/>
            <person name="Wang J."/>
        </authorList>
    </citation>
    <scope>NUCLEOTIDE SEQUENCE [LARGE SCALE GENOMIC DNA]</scope>
</reference>
<evidence type="ECO:0000256" key="12">
    <source>
        <dbReference type="SAM" id="MobiDB-lite"/>
    </source>
</evidence>
<feature type="region of interest" description="Disordered" evidence="12">
    <location>
        <begin position="557"/>
        <end position="577"/>
    </location>
</feature>
<dbReference type="EMBL" id="KB030713">
    <property type="protein sequence ID" value="ELK11138.1"/>
    <property type="molecule type" value="Genomic_DNA"/>
</dbReference>
<dbReference type="FunFam" id="3.30.160.60:FF:000761">
    <property type="entry name" value="Zinc finger protein 449"/>
    <property type="match status" value="1"/>
</dbReference>
<evidence type="ECO:0000313" key="14">
    <source>
        <dbReference type="EMBL" id="ELK11138.1"/>
    </source>
</evidence>
<keyword evidence="5 11" id="KW-0863">Zinc-finger</keyword>
<feature type="region of interest" description="Disordered" evidence="12">
    <location>
        <begin position="103"/>
        <end position="143"/>
    </location>
</feature>
<dbReference type="GO" id="GO:0008270">
    <property type="term" value="F:zinc ion binding"/>
    <property type="evidence" value="ECO:0007669"/>
    <property type="project" value="UniProtKB-KW"/>
</dbReference>
<dbReference type="GO" id="GO:0000981">
    <property type="term" value="F:DNA-binding transcription factor activity, RNA polymerase II-specific"/>
    <property type="evidence" value="ECO:0007669"/>
    <property type="project" value="TreeGrafter"/>
</dbReference>
<evidence type="ECO:0000313" key="15">
    <source>
        <dbReference type="Proteomes" id="UP000010552"/>
    </source>
</evidence>
<dbReference type="InterPro" id="IPR051967">
    <property type="entry name" value="Krueppel_C2H2-ZF"/>
</dbReference>
<protein>
    <submittedName>
        <fullName evidence="14">Zinc finger protein 516</fullName>
    </submittedName>
</protein>
<dbReference type="AlphaFoldDB" id="L5KKQ5"/>
<sequence>MWTSPFNFAHEQLASSLQWEPSVCACAVPAPWTVPPATDASVGGPLRMRWDSRVPVRLGRRRIGTCVPRGRQCLQNNLISKPTGDANVLLCLHSEAVVTRRFSPERIDKEQSSGEGAGLRLSPRKEEPGDAHSRGRPAAADLTPLDLSHLSTRGDPGHKDLAASLRASLAVHLCPYCSHQTYYPEVLWMHQRVWHRVSCTSVAPQWVQPNGHRSIRNNLVFLVRSGRTGPPPALGGRECQPLPIARFTRTQGPAGAPGPSGSCSPTAGVARATGTPRSREGHPGGPCALWTASPEGPRQTKPGHGPEQHGSPAQLPPHRPKQEAGPRPGSAGGGFSRSATPTPTVIARAGSQPPAPGRLGDKYVVPPAGAGGGPPSKHSVLEPLKAKFSPQPLGQLHAKGDGLALPASTAGPGCRGDTALQTPPTPQAARQEPPGGHEKHVDILSIFKTCIPRDFTTLYQSWGASGSAREHRGTPRTQARPGDFVCTECGKRFHQPSHLRAHMRAHSVVLESSGPRGADVLAPSADAPNQFKELDPSQRGRSVVEGKRDLRRKVSPFCSTDEGQEGHGYAEDWYRVP</sequence>
<evidence type="ECO:0000256" key="10">
    <source>
        <dbReference type="ARBA" id="ARBA00023242"/>
    </source>
</evidence>
<dbReference type="Gene3D" id="3.30.160.60">
    <property type="entry name" value="Classic Zinc Finger"/>
    <property type="match status" value="1"/>
</dbReference>
<feature type="region of interest" description="Disordered" evidence="12">
    <location>
        <begin position="527"/>
        <end position="546"/>
    </location>
</feature>
<evidence type="ECO:0000256" key="8">
    <source>
        <dbReference type="ARBA" id="ARBA00023125"/>
    </source>
</evidence>
<evidence type="ECO:0000256" key="5">
    <source>
        <dbReference type="ARBA" id="ARBA00022771"/>
    </source>
</evidence>
<feature type="domain" description="C2H2-type" evidence="13">
    <location>
        <begin position="484"/>
        <end position="507"/>
    </location>
</feature>
<evidence type="ECO:0000256" key="11">
    <source>
        <dbReference type="PROSITE-ProRule" id="PRU00042"/>
    </source>
</evidence>